<sequence>MVGFNLINIIINVPITLIALTGHEFAHGWVSTKLGDPTPEREGRLTLNPLAHLDPVGTLLMILTGFGWAKPVGVNPSYYKDTKKGMALTAAAGPLANLIMAFAALLIYAILHVLCIKLGFGTSVLNGVATFAQLFAIRNLCFMVFNIIPIPPLDGAKVLGMFLPNKAYYTMLRYERYSMLLIMVLSLTGVLNGIIGTGVNFFFNGIINLLNSAINLIL</sequence>
<evidence type="ECO:0000256" key="6">
    <source>
        <dbReference type="ARBA" id="ARBA00022692"/>
    </source>
</evidence>
<dbReference type="InterPro" id="IPR044537">
    <property type="entry name" value="Rip2-like"/>
</dbReference>
<evidence type="ECO:0000256" key="8">
    <source>
        <dbReference type="ARBA" id="ARBA00022801"/>
    </source>
</evidence>
<keyword evidence="7" id="KW-0479">Metal-binding</keyword>
<dbReference type="AlphaFoldDB" id="A0AAE3DWS3"/>
<dbReference type="Proteomes" id="UP001198242">
    <property type="component" value="Unassembled WGS sequence"/>
</dbReference>
<comment type="cofactor">
    <cofactor evidence="1">
        <name>Zn(2+)</name>
        <dbReference type="ChEBI" id="CHEBI:29105"/>
    </cofactor>
</comment>
<dbReference type="CDD" id="cd06158">
    <property type="entry name" value="S2P-M50_like_1"/>
    <property type="match status" value="1"/>
</dbReference>
<gene>
    <name evidence="15" type="ORF">LKE05_01555</name>
</gene>
<evidence type="ECO:0000256" key="4">
    <source>
        <dbReference type="ARBA" id="ARBA00022475"/>
    </source>
</evidence>
<dbReference type="GO" id="GO:0046872">
    <property type="term" value="F:metal ion binding"/>
    <property type="evidence" value="ECO:0007669"/>
    <property type="project" value="UniProtKB-KW"/>
</dbReference>
<dbReference type="GO" id="GO:0008237">
    <property type="term" value="F:metallopeptidase activity"/>
    <property type="evidence" value="ECO:0007669"/>
    <property type="project" value="UniProtKB-KW"/>
</dbReference>
<name>A0AAE3DWS3_9FIRM</name>
<accession>A0AAE3DWS3</accession>
<evidence type="ECO:0000256" key="2">
    <source>
        <dbReference type="ARBA" id="ARBA00004651"/>
    </source>
</evidence>
<keyword evidence="10 13" id="KW-1133">Transmembrane helix</keyword>
<feature type="transmembrane region" description="Helical" evidence="13">
    <location>
        <begin position="174"/>
        <end position="195"/>
    </location>
</feature>
<feature type="transmembrane region" description="Helical" evidence="13">
    <location>
        <begin position="131"/>
        <end position="153"/>
    </location>
</feature>
<keyword evidence="12 13" id="KW-0472">Membrane</keyword>
<keyword evidence="6 13" id="KW-0812">Transmembrane</keyword>
<comment type="similarity">
    <text evidence="3">Belongs to the peptidase M50B family.</text>
</comment>
<evidence type="ECO:0000256" key="11">
    <source>
        <dbReference type="ARBA" id="ARBA00023049"/>
    </source>
</evidence>
<keyword evidence="8" id="KW-0378">Hydrolase</keyword>
<keyword evidence="9" id="KW-0862">Zinc</keyword>
<dbReference type="PANTHER" id="PTHR35864">
    <property type="entry name" value="ZINC METALLOPROTEASE MJ0611-RELATED"/>
    <property type="match status" value="1"/>
</dbReference>
<evidence type="ECO:0000256" key="9">
    <source>
        <dbReference type="ARBA" id="ARBA00022833"/>
    </source>
</evidence>
<evidence type="ECO:0000256" key="5">
    <source>
        <dbReference type="ARBA" id="ARBA00022670"/>
    </source>
</evidence>
<proteinExistence type="inferred from homology"/>
<dbReference type="PANTHER" id="PTHR35864:SF1">
    <property type="entry name" value="ZINC METALLOPROTEASE YWHC-RELATED"/>
    <property type="match status" value="1"/>
</dbReference>
<evidence type="ECO:0000259" key="14">
    <source>
        <dbReference type="Pfam" id="PF02163"/>
    </source>
</evidence>
<feature type="transmembrane region" description="Helical" evidence="13">
    <location>
        <begin position="7"/>
        <end position="30"/>
    </location>
</feature>
<comment type="subcellular location">
    <subcellularLocation>
        <location evidence="2">Cell membrane</location>
        <topology evidence="2">Multi-pass membrane protein</topology>
    </subcellularLocation>
</comment>
<dbReference type="InterPro" id="IPR052348">
    <property type="entry name" value="Metallopeptidase_M50B"/>
</dbReference>
<reference evidence="15 16" key="1">
    <citation type="submission" date="2021-10" db="EMBL/GenBank/DDBJ databases">
        <title>Anaerobic single-cell dispensing facilitates the cultivation of human gut bacteria.</title>
        <authorList>
            <person name="Afrizal A."/>
        </authorList>
    </citation>
    <scope>NUCLEOTIDE SEQUENCE [LARGE SCALE GENOMIC DNA]</scope>
    <source>
        <strain evidence="15 16">CLA-AA-H232</strain>
    </source>
</reference>
<feature type="domain" description="Peptidase M50" evidence="14">
    <location>
        <begin position="121"/>
        <end position="165"/>
    </location>
</feature>
<dbReference type="GO" id="GO:0005886">
    <property type="term" value="C:plasma membrane"/>
    <property type="evidence" value="ECO:0007669"/>
    <property type="project" value="UniProtKB-SubCell"/>
</dbReference>
<evidence type="ECO:0000313" key="16">
    <source>
        <dbReference type="Proteomes" id="UP001198242"/>
    </source>
</evidence>
<dbReference type="GO" id="GO:0006508">
    <property type="term" value="P:proteolysis"/>
    <property type="evidence" value="ECO:0007669"/>
    <property type="project" value="UniProtKB-KW"/>
</dbReference>
<evidence type="ECO:0000256" key="12">
    <source>
        <dbReference type="ARBA" id="ARBA00023136"/>
    </source>
</evidence>
<evidence type="ECO:0000313" key="15">
    <source>
        <dbReference type="EMBL" id="MCC2209480.1"/>
    </source>
</evidence>
<keyword evidence="16" id="KW-1185">Reference proteome</keyword>
<organism evidence="15 16">
    <name type="scientific">Hominilimicola fabiformis</name>
    <dbReference type="NCBI Taxonomy" id="2885356"/>
    <lineage>
        <taxon>Bacteria</taxon>
        <taxon>Bacillati</taxon>
        <taxon>Bacillota</taxon>
        <taxon>Clostridia</taxon>
        <taxon>Eubacteriales</taxon>
        <taxon>Oscillospiraceae</taxon>
        <taxon>Hominilimicola</taxon>
    </lineage>
</organism>
<feature type="transmembrane region" description="Helical" evidence="13">
    <location>
        <begin position="50"/>
        <end position="69"/>
    </location>
</feature>
<dbReference type="Pfam" id="PF02163">
    <property type="entry name" value="Peptidase_M50"/>
    <property type="match status" value="1"/>
</dbReference>
<keyword evidence="4" id="KW-1003">Cell membrane</keyword>
<evidence type="ECO:0000256" key="3">
    <source>
        <dbReference type="ARBA" id="ARBA00007931"/>
    </source>
</evidence>
<evidence type="ECO:0000256" key="10">
    <source>
        <dbReference type="ARBA" id="ARBA00022989"/>
    </source>
</evidence>
<feature type="transmembrane region" description="Helical" evidence="13">
    <location>
        <begin position="90"/>
        <end position="111"/>
    </location>
</feature>
<keyword evidence="11" id="KW-0482">Metalloprotease</keyword>
<comment type="caution">
    <text evidence="15">The sequence shown here is derived from an EMBL/GenBank/DDBJ whole genome shotgun (WGS) entry which is preliminary data.</text>
</comment>
<evidence type="ECO:0000256" key="7">
    <source>
        <dbReference type="ARBA" id="ARBA00022723"/>
    </source>
</evidence>
<evidence type="ECO:0000256" key="13">
    <source>
        <dbReference type="SAM" id="Phobius"/>
    </source>
</evidence>
<evidence type="ECO:0000256" key="1">
    <source>
        <dbReference type="ARBA" id="ARBA00001947"/>
    </source>
</evidence>
<keyword evidence="5 15" id="KW-0645">Protease</keyword>
<dbReference type="EMBL" id="JAJEQM010000002">
    <property type="protein sequence ID" value="MCC2209480.1"/>
    <property type="molecule type" value="Genomic_DNA"/>
</dbReference>
<dbReference type="RefSeq" id="WP_308455716.1">
    <property type="nucleotide sequence ID" value="NZ_JAJEQM010000002.1"/>
</dbReference>
<protein>
    <submittedName>
        <fullName evidence="15">Site-2 protease family protein</fullName>
    </submittedName>
</protein>
<dbReference type="InterPro" id="IPR008915">
    <property type="entry name" value="Peptidase_M50"/>
</dbReference>